<dbReference type="InterPro" id="IPR048255">
    <property type="entry name" value="IML1_N"/>
</dbReference>
<keyword evidence="8" id="KW-1185">Reference proteome</keyword>
<dbReference type="GO" id="GO:0006995">
    <property type="term" value="P:cellular response to nitrogen starvation"/>
    <property type="evidence" value="ECO:0007669"/>
    <property type="project" value="EnsemblFungi"/>
</dbReference>
<dbReference type="Pfam" id="PF19418">
    <property type="entry name" value="DEPDC5_CTD"/>
    <property type="match status" value="1"/>
</dbReference>
<dbReference type="OMA" id="SWMNATP"/>
<sequence length="1577" mass="181330">MPASMFDRARERRKVKKAKNRETVETSGPQPGIARSSTPRTPNTTNANTLTLSSGNLLVDSSGGTLNIHNNTLKVGAGAGAGVSTGAGVQETTSHPTALPLNGDRKLETRQLSLSRRLKITSTSKRNVDQDTQYSLTTSGRRKALALELGYHESRVSHHLVLLHLDELPMVQQGDLCELKTYTGKEPSAKNTGKKIFFIAHDFPEDLKRRCQKNSTQRISIMLGQLQNLIDLPARSKVWIKVKEKETYAADVIEIHIKDCALNRGDMWVFSGKLLDTCVFAGQKVQFMDSTRGTVKGVFRDGKKILSSYVGEKTRVVFRSESARLMFLIQITEEMWHFDESGEQLFQKMINSFFPKIFKRWKNIDTHHSITIAFAVSMDLSDSSSYMNLKPGEKLKNPSDIYRIVVDQVNIIHWVEILETLGREFVNLRQDLLNVKSEKGYTIVERRFAPIIKSNFLEMINFASTILADPFKQVDLRHTTTHVMIISPGRGLYDVDFDLLNLTGKKLLSLEMTMDLICLSRAPLHIIPLFRYLDYEKKLHYCIPKWLSIFFWNDSTKDTDQWHPRSQIYDLQMMGLTDNEIVKQAEIGYLTPTKNIESVSQMIRNFESTVFKHPELKESKRTDVLKVEQSLGPETNGEPTGVSKNLLWNNLTFSQPAINGIQKPEVTADIYTADSPTENETPNKSPTESRSSRNVSRKNSLAVNTLRGLTQKSSVKDFTRRIINKFTQSSEQKSPVEETAPISSAGSVPKDLSNFKKNPSEQNLTIMKNLSIFEPRIKETSSENQTETVSHPNSLVTENSSRFSNALNRYPFANEEIKLEVDDHIYIFNETWVEITNPSVPVSGQLADKLIPVRWKDVWPKYVAKKYSKWRSFSTPAELPVTVSNFPSVKDFEENFIFRNHSVTLNIDQEAYNQTYIDLLRNMIYSRLICGFQLCVGEQVELIEKQIDKDAPLVAKYIDNRNWNMLKVYTMIDSEIHRITCGNNGVIDVQRYLRKNETSPFDQVPSHIPLVKTRYENEYHAAKIDPIHTFRESLNWNQIDQALAGYGDFIVDKKWNGFRAKFVLLPATSRPSTFSIVINGKNETLSPEELRLEGLRRVIASITKSRLKTEQEKKMKKSKIEEIQPEVTFYTGSLFNFISEQRDSLEKSDLNYSDTLFVKDTNLLSKDMELYKLAHEMQHGISKLRLVNRTWHWKRHKNCFVGSEMVNWLIRNFSDIHTRDEATEYGQEIMSKGLFVHVLNKHSFLDGHYFYQFSPEYIIDSNQVNKLNRNNGSLNETNQLLRKTSSQSIPETAASVSLVTSHANSSTGRDDQTVLTRSNTLPERPIVVLSNSVLIDVDPLKKSYRQETCTVHYDRVHNPDHCFHIRLEWLATTPKLLDDLIANWSRICERYGLRLIEIPWEELCTIPSMNPFHSFVEISLAINPWKDPEFYDPEIFSKSKFYYHTHLLRHSGFMLDNRASTFLQEGDVEFEIRYSWGRPQFKYAQFIHNTGTYIAEIRENGDLFLAPNNIHISRVSQGNIHGKIHTPKKNTVNAQAIMETFRKTCTNYEMLRNEFLEIKEIWDSDQSTRDESLIIRN</sequence>
<evidence type="ECO:0000256" key="4">
    <source>
        <dbReference type="ARBA" id="ARBA00021881"/>
    </source>
</evidence>
<feature type="domain" description="DEP" evidence="6">
    <location>
        <begin position="1180"/>
        <end position="1255"/>
    </location>
</feature>
<dbReference type="CDD" id="cd04449">
    <property type="entry name" value="DEP_DEPDC5-like"/>
    <property type="match status" value="1"/>
</dbReference>
<proteinExistence type="inferred from homology"/>
<reference evidence="8" key="2">
    <citation type="submission" date="2012-08" db="EMBL/GenBank/DDBJ databases">
        <title>Genome sequence of Kazachstania naganishii.</title>
        <authorList>
            <person name="Gordon J.L."/>
            <person name="Armisen D."/>
            <person name="Proux-Wera E."/>
            <person name="OhEigeartaigh S.S."/>
            <person name="Byrne K.P."/>
            <person name="Wolfe K.H."/>
        </authorList>
    </citation>
    <scope>NUCLEOTIDE SEQUENCE [LARGE SCALE GENOMIC DNA]</scope>
    <source>
        <strain evidence="8">ATCC MYA-139 / BCRC 22969 / CBS 8797 / CCRC 22969 / KCTC 17520 / NBRC 10181 / NCYC 3082</strain>
    </source>
</reference>
<feature type="region of interest" description="Disordered" evidence="5">
    <location>
        <begin position="1"/>
        <end position="48"/>
    </location>
</feature>
<dbReference type="GO" id="GO:0051058">
    <property type="term" value="P:negative regulation of small GTPase mediated signal transduction"/>
    <property type="evidence" value="ECO:0007669"/>
    <property type="project" value="EnsemblFungi"/>
</dbReference>
<dbReference type="Proteomes" id="UP000006310">
    <property type="component" value="Chromosome 2"/>
</dbReference>
<dbReference type="PANTHER" id="PTHR13179">
    <property type="entry name" value="DEP DOMAIN CONTAINING PROTEIN 5"/>
    <property type="match status" value="1"/>
</dbReference>
<dbReference type="Gene3D" id="1.10.10.10">
    <property type="entry name" value="Winged helix-like DNA-binding domain superfamily/Winged helix DNA-binding domain"/>
    <property type="match status" value="1"/>
</dbReference>
<evidence type="ECO:0000313" key="7">
    <source>
        <dbReference type="EMBL" id="CCK69111.1"/>
    </source>
</evidence>
<dbReference type="GO" id="GO:0010508">
    <property type="term" value="P:positive regulation of autophagy"/>
    <property type="evidence" value="ECO:0007669"/>
    <property type="project" value="EnsemblFungi"/>
</dbReference>
<dbReference type="InterPro" id="IPR027244">
    <property type="entry name" value="IML1"/>
</dbReference>
<evidence type="ECO:0000256" key="2">
    <source>
        <dbReference type="ARBA" id="ARBA00005643"/>
    </source>
</evidence>
<dbReference type="STRING" id="1071383.J7S5F2"/>
<evidence type="ECO:0000313" key="8">
    <source>
        <dbReference type="Proteomes" id="UP000006310"/>
    </source>
</evidence>
<dbReference type="GO" id="GO:0005096">
    <property type="term" value="F:GTPase activator activity"/>
    <property type="evidence" value="ECO:0007669"/>
    <property type="project" value="EnsemblFungi"/>
</dbReference>
<dbReference type="Pfam" id="PF12257">
    <property type="entry name" value="IML1"/>
    <property type="match status" value="1"/>
</dbReference>
<dbReference type="KEGG" id="kng:KNAG_0B06870"/>
<dbReference type="SMART" id="SM00049">
    <property type="entry name" value="DEP"/>
    <property type="match status" value="1"/>
</dbReference>
<feature type="region of interest" description="Disordered" evidence="5">
    <location>
        <begin position="729"/>
        <end position="760"/>
    </location>
</feature>
<protein>
    <recommendedName>
        <fullName evidence="3">Vacuolar membrane-associated protein IML1</fullName>
    </recommendedName>
    <alternativeName>
        <fullName evidence="4">Vacuolar membrane-associated protein iml1</fullName>
    </alternativeName>
</protein>
<dbReference type="InterPro" id="IPR000591">
    <property type="entry name" value="DEP_dom"/>
</dbReference>
<comment type="subcellular location">
    <subcellularLocation>
        <location evidence="1">Vacuole membrane</location>
        <topology evidence="1">Peripheral membrane protein</topology>
    </subcellularLocation>
</comment>
<organism evidence="7 8">
    <name type="scientific">Huiozyma naganishii (strain ATCC MYA-139 / BCRC 22969 / CBS 8797 / KCTC 17520 / NBRC 10181 / NCYC 3082 / Yp74L-3)</name>
    <name type="common">Yeast</name>
    <name type="synonym">Kazachstania naganishii</name>
    <dbReference type="NCBI Taxonomy" id="1071383"/>
    <lineage>
        <taxon>Eukaryota</taxon>
        <taxon>Fungi</taxon>
        <taxon>Dikarya</taxon>
        <taxon>Ascomycota</taxon>
        <taxon>Saccharomycotina</taxon>
        <taxon>Saccharomycetes</taxon>
        <taxon>Saccharomycetales</taxon>
        <taxon>Saccharomycetaceae</taxon>
        <taxon>Huiozyma</taxon>
    </lineage>
</organism>
<name>J7S5F2_HUIN7</name>
<evidence type="ECO:0000259" key="6">
    <source>
        <dbReference type="PROSITE" id="PS50186"/>
    </source>
</evidence>
<dbReference type="InterPro" id="IPR036390">
    <property type="entry name" value="WH_DNA-bd_sf"/>
</dbReference>
<dbReference type="GO" id="GO:1904262">
    <property type="term" value="P:negative regulation of TORC1 signaling"/>
    <property type="evidence" value="ECO:0007669"/>
    <property type="project" value="EnsemblFungi"/>
</dbReference>
<dbReference type="InterPro" id="IPR045838">
    <property type="entry name" value="DEPDC5_CTD"/>
</dbReference>
<feature type="compositionally biased region" description="Polar residues" evidence="5">
    <location>
        <begin position="674"/>
        <end position="688"/>
    </location>
</feature>
<dbReference type="GO" id="GO:0035556">
    <property type="term" value="P:intracellular signal transduction"/>
    <property type="evidence" value="ECO:0007669"/>
    <property type="project" value="InterPro"/>
</dbReference>
<reference evidence="7 8" key="1">
    <citation type="journal article" date="2011" name="Proc. Natl. Acad. Sci. U.S.A.">
        <title>Evolutionary erosion of yeast sex chromosomes by mating-type switching accidents.</title>
        <authorList>
            <person name="Gordon J.L."/>
            <person name="Armisen D."/>
            <person name="Proux-Wera E."/>
            <person name="Oheigeartaigh S.S."/>
            <person name="Byrne K.P."/>
            <person name="Wolfe K.H."/>
        </authorList>
    </citation>
    <scope>NUCLEOTIDE SEQUENCE [LARGE SCALE GENOMIC DNA]</scope>
    <source>
        <strain evidence="8">ATCC MYA-139 / BCRC 22969 / CBS 8797 / CCRC 22969 / KCTC 17520 / NBRC 10181 / NCYC 3082</strain>
    </source>
</reference>
<dbReference type="SUPFAM" id="SSF46785">
    <property type="entry name" value="Winged helix' DNA-binding domain"/>
    <property type="match status" value="1"/>
</dbReference>
<dbReference type="EMBL" id="HE978315">
    <property type="protein sequence ID" value="CCK69111.1"/>
    <property type="molecule type" value="Genomic_DNA"/>
</dbReference>
<dbReference type="OrthoDB" id="39497at2759"/>
<dbReference type="GO" id="GO:0034599">
    <property type="term" value="P:cellular response to oxidative stress"/>
    <property type="evidence" value="ECO:0007669"/>
    <property type="project" value="EnsemblFungi"/>
</dbReference>
<comment type="similarity">
    <text evidence="2">Belongs to the IML1 family.</text>
</comment>
<accession>J7S5F2</accession>
<feature type="region of interest" description="Disordered" evidence="5">
    <location>
        <begin position="673"/>
        <end position="708"/>
    </location>
</feature>
<dbReference type="GO" id="GO:0005774">
    <property type="term" value="C:vacuolar membrane"/>
    <property type="evidence" value="ECO:0007669"/>
    <property type="project" value="UniProtKB-SubCell"/>
</dbReference>
<dbReference type="GO" id="GO:2000785">
    <property type="term" value="P:regulation of autophagosome assembly"/>
    <property type="evidence" value="ECO:0007669"/>
    <property type="project" value="EnsemblFungi"/>
</dbReference>
<evidence type="ECO:0000256" key="5">
    <source>
        <dbReference type="SAM" id="MobiDB-lite"/>
    </source>
</evidence>
<gene>
    <name evidence="7" type="primary">KNAG0B06870</name>
    <name evidence="7" type="ordered locus">KNAG_0B06870</name>
</gene>
<dbReference type="HOGENOM" id="CLU_000935_1_1_1"/>
<evidence type="ECO:0000256" key="3">
    <source>
        <dbReference type="ARBA" id="ARBA00018529"/>
    </source>
</evidence>
<dbReference type="eggNOG" id="KOG3572">
    <property type="taxonomic scope" value="Eukaryota"/>
</dbReference>
<dbReference type="InterPro" id="IPR036388">
    <property type="entry name" value="WH-like_DNA-bd_sf"/>
</dbReference>
<dbReference type="Pfam" id="PF00610">
    <property type="entry name" value="DEP"/>
    <property type="match status" value="1"/>
</dbReference>
<dbReference type="PROSITE" id="PS50186">
    <property type="entry name" value="DEP"/>
    <property type="match status" value="1"/>
</dbReference>
<dbReference type="GeneID" id="34524761"/>
<evidence type="ECO:0000256" key="1">
    <source>
        <dbReference type="ARBA" id="ARBA00004148"/>
    </source>
</evidence>
<dbReference type="GO" id="GO:1990130">
    <property type="term" value="C:GATOR1 complex"/>
    <property type="evidence" value="ECO:0007669"/>
    <property type="project" value="EnsemblFungi"/>
</dbReference>
<dbReference type="RefSeq" id="XP_022463357.1">
    <property type="nucleotide sequence ID" value="XM_022606687.1"/>
</dbReference>
<feature type="compositionally biased region" description="Low complexity" evidence="5">
    <location>
        <begin position="34"/>
        <end position="48"/>
    </location>
</feature>
<dbReference type="PANTHER" id="PTHR13179:SF8">
    <property type="entry name" value="GATOR COMPLEX PROTEIN DEPDC5"/>
    <property type="match status" value="1"/>
</dbReference>